<keyword evidence="4" id="KW-1185">Reference proteome</keyword>
<dbReference type="PANTHER" id="PTHR33525:SF4">
    <property type="entry name" value="CYCLIC DI-GMP PHOSPHODIESTERASE CDGJ"/>
    <property type="match status" value="1"/>
</dbReference>
<protein>
    <recommendedName>
        <fullName evidence="2">HDOD domain-containing protein</fullName>
    </recommendedName>
</protein>
<dbReference type="InterPro" id="IPR052340">
    <property type="entry name" value="RNase_Y/CdgJ"/>
</dbReference>
<dbReference type="EMBL" id="CZQA01000008">
    <property type="protein sequence ID" value="CUS35699.1"/>
    <property type="molecule type" value="Genomic_DNA"/>
</dbReference>
<dbReference type="PROSITE" id="PS51833">
    <property type="entry name" value="HDOD"/>
    <property type="match status" value="1"/>
</dbReference>
<organism evidence="3 4">
    <name type="scientific">Candidatus Nitrospira nitrosa</name>
    <dbReference type="NCBI Taxonomy" id="1742972"/>
    <lineage>
        <taxon>Bacteria</taxon>
        <taxon>Pseudomonadati</taxon>
        <taxon>Nitrospirota</taxon>
        <taxon>Nitrospiria</taxon>
        <taxon>Nitrospirales</taxon>
        <taxon>Nitrospiraceae</taxon>
        <taxon>Nitrospira</taxon>
    </lineage>
</organism>
<dbReference type="PANTHER" id="PTHR33525">
    <property type="match status" value="1"/>
</dbReference>
<feature type="region of interest" description="Disordered" evidence="1">
    <location>
        <begin position="312"/>
        <end position="354"/>
    </location>
</feature>
<dbReference type="Proteomes" id="UP000199032">
    <property type="component" value="Unassembled WGS sequence"/>
</dbReference>
<dbReference type="OrthoDB" id="9791419at2"/>
<dbReference type="SUPFAM" id="SSF55781">
    <property type="entry name" value="GAF domain-like"/>
    <property type="match status" value="1"/>
</dbReference>
<gene>
    <name evidence="3" type="ORF">COMA1_20409</name>
</gene>
<feature type="compositionally biased region" description="Pro residues" evidence="1">
    <location>
        <begin position="330"/>
        <end position="339"/>
    </location>
</feature>
<proteinExistence type="predicted"/>
<evidence type="ECO:0000313" key="3">
    <source>
        <dbReference type="EMBL" id="CUS35699.1"/>
    </source>
</evidence>
<reference evidence="3 4" key="1">
    <citation type="submission" date="2015-10" db="EMBL/GenBank/DDBJ databases">
        <authorList>
            <person name="Gilbert D.G."/>
        </authorList>
    </citation>
    <scope>NUCLEOTIDE SEQUENCE [LARGE SCALE GENOMIC DNA]</scope>
    <source>
        <strain evidence="3">COMA1</strain>
    </source>
</reference>
<feature type="domain" description="HDOD" evidence="2">
    <location>
        <begin position="32"/>
        <end position="228"/>
    </location>
</feature>
<dbReference type="Pfam" id="PF08668">
    <property type="entry name" value="HDOD"/>
    <property type="match status" value="1"/>
</dbReference>
<dbReference type="STRING" id="1742972.COMA1_20409"/>
<dbReference type="AlphaFoldDB" id="A0A0S4LDI1"/>
<evidence type="ECO:0000256" key="1">
    <source>
        <dbReference type="SAM" id="MobiDB-lite"/>
    </source>
</evidence>
<sequence>MPSATDSTLIQSIRPRLHPKLRPLFDESSRCLPILQSTCQQILNDTNQQSSLDNLVQLISRDHGLTCKVLQVANSIAYSPQQTIVAIPHAVSWLGLDTVRTLVAAAHLVEQLKHWPARQQELRTLIAKSLVAATYASEFGMALNYPQPGQLFTAALLYSIGDLAIAYQDPDFFEALQTISRKVKHPAERISRETQLIGVPRMTLARALVRLWMLPDNLVDLFDSAGELPVGRWQNLPQMYRGLVLGSIRLVDALTNSDSSTAVENSKQTLQLGSGLSARRFSDLMSQAMDRGHQLTRSMGLAVDSFHAPLVTPSGKNLTESTAPQLSTKTPPPENPIPAPQKASRNQEEPSVPIRNNPFETLQVFQTSLQGAIDLNSLLGMFIQSLHRDAGLGRVGLALLNPNDSDLLVGKLALGVTPLAPYLSSLSGSLSREHPFFLSILKRVEPLLAPNLSDQPTGSLKQEFRDVWHPTSAIIAPLRVGVRPIGLVYCDQGPDRPPMHPQDYQAFQLFFAQTTLGMNRLAGIL</sequence>
<dbReference type="Gene3D" id="1.10.3210.10">
    <property type="entry name" value="Hypothetical protein af1432"/>
    <property type="match status" value="1"/>
</dbReference>
<feature type="compositionally biased region" description="Polar residues" evidence="1">
    <location>
        <begin position="314"/>
        <end position="329"/>
    </location>
</feature>
<name>A0A0S4LDI1_9BACT</name>
<evidence type="ECO:0000313" key="4">
    <source>
        <dbReference type="Proteomes" id="UP000199032"/>
    </source>
</evidence>
<dbReference type="InterPro" id="IPR029016">
    <property type="entry name" value="GAF-like_dom_sf"/>
</dbReference>
<dbReference type="InterPro" id="IPR013976">
    <property type="entry name" value="HDOD"/>
</dbReference>
<dbReference type="SUPFAM" id="SSF109604">
    <property type="entry name" value="HD-domain/PDEase-like"/>
    <property type="match status" value="1"/>
</dbReference>
<dbReference type="Gene3D" id="3.30.450.40">
    <property type="match status" value="1"/>
</dbReference>
<accession>A0A0S4LDI1</accession>
<evidence type="ECO:0000259" key="2">
    <source>
        <dbReference type="PROSITE" id="PS51833"/>
    </source>
</evidence>